<dbReference type="Gene3D" id="1.10.1740.10">
    <property type="match status" value="1"/>
</dbReference>
<evidence type="ECO:0000256" key="4">
    <source>
        <dbReference type="ARBA" id="ARBA00023163"/>
    </source>
</evidence>
<evidence type="ECO:0000256" key="5">
    <source>
        <dbReference type="SAM" id="MobiDB-lite"/>
    </source>
</evidence>
<proteinExistence type="inferred from homology"/>
<feature type="compositionally biased region" description="Polar residues" evidence="5">
    <location>
        <begin position="190"/>
        <end position="204"/>
    </location>
</feature>
<dbReference type="PANTHER" id="PTHR43133:SF25">
    <property type="entry name" value="RNA POLYMERASE SIGMA FACTOR RFAY-RELATED"/>
    <property type="match status" value="1"/>
</dbReference>
<dbReference type="GO" id="GO:0006352">
    <property type="term" value="P:DNA-templated transcription initiation"/>
    <property type="evidence" value="ECO:0007669"/>
    <property type="project" value="InterPro"/>
</dbReference>
<feature type="domain" description="RNA polymerase sigma factor 70 region 4 type 2" evidence="7">
    <location>
        <begin position="93"/>
        <end position="145"/>
    </location>
</feature>
<evidence type="ECO:0000259" key="7">
    <source>
        <dbReference type="Pfam" id="PF08281"/>
    </source>
</evidence>
<evidence type="ECO:0008006" key="10">
    <source>
        <dbReference type="Google" id="ProtNLM"/>
    </source>
</evidence>
<dbReference type="SUPFAM" id="SSF88659">
    <property type="entry name" value="Sigma3 and sigma4 domains of RNA polymerase sigma factors"/>
    <property type="match status" value="1"/>
</dbReference>
<dbReference type="GO" id="GO:0003677">
    <property type="term" value="F:DNA binding"/>
    <property type="evidence" value="ECO:0007669"/>
    <property type="project" value="InterPro"/>
</dbReference>
<evidence type="ECO:0000256" key="1">
    <source>
        <dbReference type="ARBA" id="ARBA00010641"/>
    </source>
</evidence>
<dbReference type="InterPro" id="IPR007627">
    <property type="entry name" value="RNA_pol_sigma70_r2"/>
</dbReference>
<dbReference type="NCBIfam" id="TIGR02937">
    <property type="entry name" value="sigma70-ECF"/>
    <property type="match status" value="1"/>
</dbReference>
<dbReference type="Gene3D" id="1.10.10.10">
    <property type="entry name" value="Winged helix-like DNA-binding domain superfamily/Winged helix DNA-binding domain"/>
    <property type="match status" value="1"/>
</dbReference>
<keyword evidence="2" id="KW-0805">Transcription regulation</keyword>
<dbReference type="InterPro" id="IPR014284">
    <property type="entry name" value="RNA_pol_sigma-70_dom"/>
</dbReference>
<feature type="region of interest" description="Disordered" evidence="5">
    <location>
        <begin position="184"/>
        <end position="209"/>
    </location>
</feature>
<feature type="domain" description="RNA polymerase sigma-70 region 2" evidence="6">
    <location>
        <begin position="2"/>
        <end position="63"/>
    </location>
</feature>
<dbReference type="PANTHER" id="PTHR43133">
    <property type="entry name" value="RNA POLYMERASE ECF-TYPE SIGMA FACTO"/>
    <property type="match status" value="1"/>
</dbReference>
<name>A0A0H2M9I1_9PROT</name>
<dbReference type="CDD" id="cd06171">
    <property type="entry name" value="Sigma70_r4"/>
    <property type="match status" value="1"/>
</dbReference>
<evidence type="ECO:0000259" key="6">
    <source>
        <dbReference type="Pfam" id="PF04542"/>
    </source>
</evidence>
<evidence type="ECO:0000256" key="2">
    <source>
        <dbReference type="ARBA" id="ARBA00023015"/>
    </source>
</evidence>
<evidence type="ECO:0000313" key="8">
    <source>
        <dbReference type="EMBL" id="KLN59179.1"/>
    </source>
</evidence>
<keyword evidence="9" id="KW-1185">Reference proteome</keyword>
<dbReference type="Proteomes" id="UP000035444">
    <property type="component" value="Unassembled WGS sequence"/>
</dbReference>
<sequence>MPKLKRYARYLTKDDDLASDLFQETYGRAHTKKHLYDDAYEMEQWLFPIMKNLWINQIKRRQKELQSQTEIENDNLQNNICFAKEIEHRSLLNRVQDVLKNLPQKDQEVLEQIVSFGHSYEEAARSLSVPIGTVMSRLSRARKRLKEKLQLGEEFIFMFIPPVFYNSDDTDNLSDALFANSNLQKDKTQESTNSDQSSSVITSNSKRDERQNRADLLSLYYKNRQKSTQNDTYDYQLHAAFVILGVEGLFDTFPTLRNHEDLALTETRPLGQLEEDRDERLSELRDEHLSIALNNNLPHLEEVSELNLLDEELNDPLASLIITGRPEETALEQEETNSHSERQYHQNIDTILELLSTQGVLDPTDLLSIAPLSIGKEEQIDETSVSDEVTTSVIPLSDLIGAGFSTTPLDPETGTSVSTDGFVVVTHTGGGTILETVLGSDPILGGDPTLPII</sequence>
<evidence type="ECO:0000256" key="3">
    <source>
        <dbReference type="ARBA" id="ARBA00023082"/>
    </source>
</evidence>
<dbReference type="EMBL" id="LAQL01000018">
    <property type="protein sequence ID" value="KLN59179.1"/>
    <property type="molecule type" value="Genomic_DNA"/>
</dbReference>
<comment type="caution">
    <text evidence="8">The sequence shown here is derived from an EMBL/GenBank/DDBJ whole genome shotgun (WGS) entry which is preliminary data.</text>
</comment>
<dbReference type="STRING" id="1489064.WH96_18685"/>
<keyword evidence="3" id="KW-0731">Sigma factor</keyword>
<reference evidence="8 9" key="1">
    <citation type="submission" date="2015-03" db="EMBL/GenBank/DDBJ databases">
        <title>Genome Sequence of Kiloniella spongiae MEBiC09566, isolated from a marine sponge.</title>
        <authorList>
            <person name="Shao Z."/>
            <person name="Wang L."/>
            <person name="Li X."/>
        </authorList>
    </citation>
    <scope>NUCLEOTIDE SEQUENCE [LARGE SCALE GENOMIC DNA]</scope>
    <source>
        <strain evidence="8 9">MEBiC09566</strain>
    </source>
</reference>
<dbReference type="InterPro" id="IPR013325">
    <property type="entry name" value="RNA_pol_sigma_r2"/>
</dbReference>
<dbReference type="AlphaFoldDB" id="A0A0H2M9I1"/>
<keyword evidence="4" id="KW-0804">Transcription</keyword>
<dbReference type="SUPFAM" id="SSF88946">
    <property type="entry name" value="Sigma2 domain of RNA polymerase sigma factors"/>
    <property type="match status" value="1"/>
</dbReference>
<comment type="similarity">
    <text evidence="1">Belongs to the sigma-70 factor family. ECF subfamily.</text>
</comment>
<accession>A0A0H2M9I1</accession>
<evidence type="ECO:0000313" key="9">
    <source>
        <dbReference type="Proteomes" id="UP000035444"/>
    </source>
</evidence>
<dbReference type="GO" id="GO:0016987">
    <property type="term" value="F:sigma factor activity"/>
    <property type="evidence" value="ECO:0007669"/>
    <property type="project" value="UniProtKB-KW"/>
</dbReference>
<organism evidence="8 9">
    <name type="scientific">Kiloniella spongiae</name>
    <dbReference type="NCBI Taxonomy" id="1489064"/>
    <lineage>
        <taxon>Bacteria</taxon>
        <taxon>Pseudomonadati</taxon>
        <taxon>Pseudomonadota</taxon>
        <taxon>Alphaproteobacteria</taxon>
        <taxon>Rhodospirillales</taxon>
        <taxon>Kiloniellaceae</taxon>
        <taxon>Kiloniella</taxon>
    </lineage>
</organism>
<dbReference type="InterPro" id="IPR036388">
    <property type="entry name" value="WH-like_DNA-bd_sf"/>
</dbReference>
<dbReference type="Pfam" id="PF04542">
    <property type="entry name" value="Sigma70_r2"/>
    <property type="match status" value="1"/>
</dbReference>
<gene>
    <name evidence="8" type="ORF">WH96_18685</name>
</gene>
<protein>
    <recommendedName>
        <fullName evidence="10">RNA polymerase sigma factor 70 region 4 type 2 domain-containing protein</fullName>
    </recommendedName>
</protein>
<dbReference type="Pfam" id="PF08281">
    <property type="entry name" value="Sigma70_r4_2"/>
    <property type="match status" value="1"/>
</dbReference>
<dbReference type="InterPro" id="IPR039425">
    <property type="entry name" value="RNA_pol_sigma-70-like"/>
</dbReference>
<dbReference type="InterPro" id="IPR013324">
    <property type="entry name" value="RNA_pol_sigma_r3/r4-like"/>
</dbReference>
<dbReference type="InterPro" id="IPR013249">
    <property type="entry name" value="RNA_pol_sigma70_r4_t2"/>
</dbReference>